<feature type="transmembrane region" description="Helical" evidence="7">
    <location>
        <begin position="140"/>
        <end position="159"/>
    </location>
</feature>
<feature type="transmembrane region" description="Helical" evidence="7">
    <location>
        <begin position="76"/>
        <end position="93"/>
    </location>
</feature>
<dbReference type="Proteomes" id="UP000230886">
    <property type="component" value="Unassembled WGS sequence"/>
</dbReference>
<keyword evidence="4 7" id="KW-0812">Transmembrane</keyword>
<evidence type="ECO:0000313" key="10">
    <source>
        <dbReference type="Proteomes" id="UP000230886"/>
    </source>
</evidence>
<keyword evidence="5 7" id="KW-1133">Transmembrane helix</keyword>
<dbReference type="GO" id="GO:0016780">
    <property type="term" value="F:phosphotransferase activity, for other substituted phosphate groups"/>
    <property type="evidence" value="ECO:0007669"/>
    <property type="project" value="TreeGrafter"/>
</dbReference>
<evidence type="ECO:0000256" key="4">
    <source>
        <dbReference type="ARBA" id="ARBA00022692"/>
    </source>
</evidence>
<protein>
    <submittedName>
        <fullName evidence="9">Sugar transferase</fullName>
    </submittedName>
</protein>
<evidence type="ECO:0000313" key="9">
    <source>
        <dbReference type="EMBL" id="PCK24025.1"/>
    </source>
</evidence>
<dbReference type="InterPro" id="IPR003362">
    <property type="entry name" value="Bact_transf"/>
</dbReference>
<dbReference type="RefSeq" id="WP_069146123.1">
    <property type="nucleotide sequence ID" value="NZ_NOVD01000039.1"/>
</dbReference>
<comment type="subcellular location">
    <subcellularLocation>
        <location evidence="1">Membrane</location>
        <topology evidence="1">Multi-pass membrane protein</topology>
    </subcellularLocation>
</comment>
<feature type="transmembrane region" description="Helical" evidence="7">
    <location>
        <begin position="37"/>
        <end position="56"/>
    </location>
</feature>
<keyword evidence="3 9" id="KW-0808">Transferase</keyword>
<evidence type="ECO:0000256" key="3">
    <source>
        <dbReference type="ARBA" id="ARBA00022679"/>
    </source>
</evidence>
<feature type="transmembrane region" description="Helical" evidence="7">
    <location>
        <begin position="318"/>
        <end position="339"/>
    </location>
</feature>
<dbReference type="Pfam" id="PF02397">
    <property type="entry name" value="Bac_transf"/>
    <property type="match status" value="1"/>
</dbReference>
<dbReference type="PANTHER" id="PTHR30576:SF10">
    <property type="entry name" value="SLL5057 PROTEIN"/>
    <property type="match status" value="1"/>
</dbReference>
<evidence type="ECO:0000256" key="5">
    <source>
        <dbReference type="ARBA" id="ARBA00022989"/>
    </source>
</evidence>
<proteinExistence type="inferred from homology"/>
<dbReference type="GO" id="GO:0016020">
    <property type="term" value="C:membrane"/>
    <property type="evidence" value="ECO:0007669"/>
    <property type="project" value="UniProtKB-SubCell"/>
</dbReference>
<gene>
    <name evidence="9" type="ORF">CHR55_28110</name>
</gene>
<comment type="similarity">
    <text evidence="2">Belongs to the bacterial sugar transferase family.</text>
</comment>
<keyword evidence="6 7" id="KW-0472">Membrane</keyword>
<dbReference type="AlphaFoldDB" id="A0A2A5J364"/>
<sequence>MSALDMSMAPSLGYRRPRIVPDSRAEFSSRAAWQHRYIRALTVTDSLIVVGAVSAAQWLRFGAAPTAVDARELGQFSYTGLSIGVVVAWLATLQIFRTRSASVIGSGPEEYRRILVSAMRLFGVIAIVSLLLRLDIARLYLAFAFPVGLLALLLSRWLWRGVIVRRRTRGECLTSVLVVGSKDAGAELARNFERGSADGFRVVGVCVPGFLRHADESIAVDGRDIPLLGGETSVVEALELVGADTVAVTATEHLGSDGIRALAWDLESRDVDLVVAPSIVDVSGPRLSMRPVAGQPLIRVERPKYHGAQRFAKSSFDVIFASLILAAIAPVLLAAALAVKLSSPGPVLYRAERMGLDGKPFPMLKFRSMVQNADSQVASLMAQNDGAGVLFKMRDDPRVTPVGRFLRRYSIDELPQFVNVLRREMSVVGPRPPLRREVEAYDGTVSRRLLVKPGITGLWQVSGRSDLSWEETVRLDLSYVDNWSLMGDVLIVGKTLKAVLASDGAY</sequence>
<dbReference type="EMBL" id="NOVD01000039">
    <property type="protein sequence ID" value="PCK24025.1"/>
    <property type="molecule type" value="Genomic_DNA"/>
</dbReference>
<feature type="domain" description="Bacterial sugar transferase" evidence="8">
    <location>
        <begin position="313"/>
        <end position="500"/>
    </location>
</feature>
<dbReference type="InterPro" id="IPR017475">
    <property type="entry name" value="EPS_sugar_tfrase"/>
</dbReference>
<evidence type="ECO:0000259" key="8">
    <source>
        <dbReference type="Pfam" id="PF02397"/>
    </source>
</evidence>
<dbReference type="PANTHER" id="PTHR30576">
    <property type="entry name" value="COLANIC BIOSYNTHESIS UDP-GLUCOSE LIPID CARRIER TRANSFERASE"/>
    <property type="match status" value="1"/>
</dbReference>
<evidence type="ECO:0000256" key="1">
    <source>
        <dbReference type="ARBA" id="ARBA00004141"/>
    </source>
</evidence>
<evidence type="ECO:0000256" key="6">
    <source>
        <dbReference type="ARBA" id="ARBA00023136"/>
    </source>
</evidence>
<organism evidence="9 10">
    <name type="scientific">Rhodococcus qingshengii</name>
    <dbReference type="NCBI Taxonomy" id="334542"/>
    <lineage>
        <taxon>Bacteria</taxon>
        <taxon>Bacillati</taxon>
        <taxon>Actinomycetota</taxon>
        <taxon>Actinomycetes</taxon>
        <taxon>Mycobacteriales</taxon>
        <taxon>Nocardiaceae</taxon>
        <taxon>Rhodococcus</taxon>
        <taxon>Rhodococcus erythropolis group</taxon>
    </lineage>
</organism>
<reference evidence="9 10" key="1">
    <citation type="submission" date="2017-07" db="EMBL/GenBank/DDBJ databases">
        <title>Draft sequence of Rhodococcus enclensis 23b-28.</title>
        <authorList>
            <person name="Besaury L."/>
            <person name="Sancelme M."/>
            <person name="Amato P."/>
            <person name="Lallement A."/>
            <person name="Delort A.-M."/>
        </authorList>
    </citation>
    <scope>NUCLEOTIDE SEQUENCE [LARGE SCALE GENOMIC DNA]</scope>
    <source>
        <strain evidence="9 10">23b-28</strain>
    </source>
</reference>
<evidence type="ECO:0000256" key="7">
    <source>
        <dbReference type="SAM" id="Phobius"/>
    </source>
</evidence>
<comment type="caution">
    <text evidence="9">The sequence shown here is derived from an EMBL/GenBank/DDBJ whole genome shotgun (WGS) entry which is preliminary data.</text>
</comment>
<dbReference type="NCBIfam" id="TIGR03025">
    <property type="entry name" value="EPS_sugtrans"/>
    <property type="match status" value="1"/>
</dbReference>
<feature type="transmembrane region" description="Helical" evidence="7">
    <location>
        <begin position="114"/>
        <end position="134"/>
    </location>
</feature>
<accession>A0A2A5J364</accession>
<evidence type="ECO:0000256" key="2">
    <source>
        <dbReference type="ARBA" id="ARBA00006464"/>
    </source>
</evidence>
<dbReference type="Pfam" id="PF13727">
    <property type="entry name" value="CoA_binding_3"/>
    <property type="match status" value="1"/>
</dbReference>
<name>A0A2A5J364_RHOSG</name>